<name>A0ACC2LHI3_PERAE</name>
<comment type="caution">
    <text evidence="1">The sequence shown here is derived from an EMBL/GenBank/DDBJ whole genome shotgun (WGS) entry which is preliminary data.</text>
</comment>
<gene>
    <name evidence="1" type="ORF">MRB53_026012</name>
</gene>
<proteinExistence type="predicted"/>
<organism evidence="1 2">
    <name type="scientific">Persea americana</name>
    <name type="common">Avocado</name>
    <dbReference type="NCBI Taxonomy" id="3435"/>
    <lineage>
        <taxon>Eukaryota</taxon>
        <taxon>Viridiplantae</taxon>
        <taxon>Streptophyta</taxon>
        <taxon>Embryophyta</taxon>
        <taxon>Tracheophyta</taxon>
        <taxon>Spermatophyta</taxon>
        <taxon>Magnoliopsida</taxon>
        <taxon>Magnoliidae</taxon>
        <taxon>Laurales</taxon>
        <taxon>Lauraceae</taxon>
        <taxon>Persea</taxon>
    </lineage>
</organism>
<reference evidence="1 2" key="1">
    <citation type="journal article" date="2022" name="Hortic Res">
        <title>A haplotype resolved chromosomal level avocado genome allows analysis of novel avocado genes.</title>
        <authorList>
            <person name="Nath O."/>
            <person name="Fletcher S.J."/>
            <person name="Hayward A."/>
            <person name="Shaw L.M."/>
            <person name="Masouleh A.K."/>
            <person name="Furtado A."/>
            <person name="Henry R.J."/>
            <person name="Mitter N."/>
        </authorList>
    </citation>
    <scope>NUCLEOTIDE SEQUENCE [LARGE SCALE GENOMIC DNA]</scope>
    <source>
        <strain evidence="2">cv. Hass</strain>
    </source>
</reference>
<protein>
    <submittedName>
        <fullName evidence="1">Uncharacterized protein</fullName>
    </submittedName>
</protein>
<dbReference type="EMBL" id="CM056816">
    <property type="protein sequence ID" value="KAJ8632676.1"/>
    <property type="molecule type" value="Genomic_DNA"/>
</dbReference>
<evidence type="ECO:0000313" key="2">
    <source>
        <dbReference type="Proteomes" id="UP001234297"/>
    </source>
</evidence>
<dbReference type="Proteomes" id="UP001234297">
    <property type="component" value="Chromosome 8"/>
</dbReference>
<keyword evidence="2" id="KW-1185">Reference proteome</keyword>
<sequence>MTPPKHQKLRRCLAAAVVLHSDAPLAIVPSTQLNPLSDWKNISSPVSSFISSSLPSLHLLDFSENRISSAIPSDIGLLHCLTVLDLTNNNLSGRIPTSLTNLSSLMHLGLSNNRIYSRIPYDF</sequence>
<accession>A0ACC2LHI3</accession>
<evidence type="ECO:0000313" key="1">
    <source>
        <dbReference type="EMBL" id="KAJ8632676.1"/>
    </source>
</evidence>